<dbReference type="Pfam" id="PF01597">
    <property type="entry name" value="GCV_H"/>
    <property type="match status" value="1"/>
</dbReference>
<dbReference type="Gene3D" id="2.40.50.100">
    <property type="match status" value="1"/>
</dbReference>
<feature type="modified residue" description="N6-lipoyllysine" evidence="3 4">
    <location>
        <position position="64"/>
    </location>
</feature>
<organism evidence="6 7">
    <name type="scientific">Entomomonas moraniae</name>
    <dbReference type="NCBI Taxonomy" id="2213226"/>
    <lineage>
        <taxon>Bacteria</taxon>
        <taxon>Pseudomonadati</taxon>
        <taxon>Pseudomonadota</taxon>
        <taxon>Gammaproteobacteria</taxon>
        <taxon>Pseudomonadales</taxon>
        <taxon>Pseudomonadaceae</taxon>
        <taxon>Entomomonas</taxon>
    </lineage>
</organism>
<protein>
    <recommendedName>
        <fullName evidence="3">Glycine cleavage system H protein</fullName>
    </recommendedName>
</protein>
<comment type="subunit">
    <text evidence="3">The glycine cleavage system is composed of four proteins: P, T, L and H.</text>
</comment>
<dbReference type="HAMAP" id="MF_00272">
    <property type="entry name" value="GcvH"/>
    <property type="match status" value="1"/>
</dbReference>
<comment type="similarity">
    <text evidence="1 3">Belongs to the GcvH family.</text>
</comment>
<evidence type="ECO:0000259" key="5">
    <source>
        <dbReference type="PROSITE" id="PS50968"/>
    </source>
</evidence>
<accession>A0A3Q9JJY9</accession>
<evidence type="ECO:0000313" key="7">
    <source>
        <dbReference type="Proteomes" id="UP000273143"/>
    </source>
</evidence>
<dbReference type="NCBIfam" id="TIGR00527">
    <property type="entry name" value="gcvH"/>
    <property type="match status" value="1"/>
</dbReference>
<proteinExistence type="inferred from homology"/>
<evidence type="ECO:0000256" key="1">
    <source>
        <dbReference type="ARBA" id="ARBA00009249"/>
    </source>
</evidence>
<dbReference type="InterPro" id="IPR011053">
    <property type="entry name" value="Single_hybrid_motif"/>
</dbReference>
<dbReference type="InterPro" id="IPR033753">
    <property type="entry name" value="GCV_H/Fam206"/>
</dbReference>
<dbReference type="CDD" id="cd06848">
    <property type="entry name" value="GCS_H"/>
    <property type="match status" value="1"/>
</dbReference>
<name>A0A3Q9JJY9_9GAMM</name>
<dbReference type="GO" id="GO:0005960">
    <property type="term" value="C:glycine cleavage complex"/>
    <property type="evidence" value="ECO:0007669"/>
    <property type="project" value="InterPro"/>
</dbReference>
<comment type="cofactor">
    <cofactor evidence="3">
        <name>(R)-lipoate</name>
        <dbReference type="ChEBI" id="CHEBI:83088"/>
    </cofactor>
    <text evidence="3">Binds 1 lipoyl cofactor covalently.</text>
</comment>
<keyword evidence="7" id="KW-1185">Reference proteome</keyword>
<dbReference type="AlphaFoldDB" id="A0A3Q9JJY9"/>
<dbReference type="NCBIfam" id="NF002270">
    <property type="entry name" value="PRK01202.1"/>
    <property type="match status" value="1"/>
</dbReference>
<dbReference type="GO" id="GO:0009249">
    <property type="term" value="P:protein lipoylation"/>
    <property type="evidence" value="ECO:0007669"/>
    <property type="project" value="TreeGrafter"/>
</dbReference>
<feature type="domain" description="Lipoyl-binding" evidence="5">
    <location>
        <begin position="23"/>
        <end position="104"/>
    </location>
</feature>
<dbReference type="InterPro" id="IPR017453">
    <property type="entry name" value="GCV_H_sub"/>
</dbReference>
<gene>
    <name evidence="3 6" type="primary">gcvH</name>
    <name evidence="6" type="ORF">DM558_11420</name>
</gene>
<dbReference type="RefSeq" id="WP_127164103.1">
    <property type="nucleotide sequence ID" value="NZ_CP029822.1"/>
</dbReference>
<evidence type="ECO:0000256" key="3">
    <source>
        <dbReference type="HAMAP-Rule" id="MF_00272"/>
    </source>
</evidence>
<reference evidence="7" key="1">
    <citation type="submission" date="2018-06" db="EMBL/GenBank/DDBJ databases">
        <title>Complete genome of Pseudomonas insecticola strain QZS01.</title>
        <authorList>
            <person name="Wang J."/>
            <person name="Su Q."/>
        </authorList>
    </citation>
    <scope>NUCLEOTIDE SEQUENCE [LARGE SCALE GENOMIC DNA]</scope>
    <source>
        <strain evidence="7">QZS01</strain>
    </source>
</reference>
<evidence type="ECO:0000313" key="6">
    <source>
        <dbReference type="EMBL" id="AZS51342.1"/>
    </source>
</evidence>
<dbReference type="EMBL" id="CP029822">
    <property type="protein sequence ID" value="AZS51342.1"/>
    <property type="molecule type" value="Genomic_DNA"/>
</dbReference>
<sequence>MSNLPPQLRYTESHSWVIFEDDVLLVGITDYAQNALGDIVFVESPEDGMHYQQGQQIGMIESVKTGSDIYAPVTGKVVDVNEALINSPELINEDPYSAWIYKILPASKVEIEQLLTAKDYLNLINKN</sequence>
<evidence type="ECO:0000256" key="2">
    <source>
        <dbReference type="ARBA" id="ARBA00022823"/>
    </source>
</evidence>
<dbReference type="InterPro" id="IPR002930">
    <property type="entry name" value="GCV_H"/>
</dbReference>
<dbReference type="PROSITE" id="PS50968">
    <property type="entry name" value="BIOTINYL_LIPOYL"/>
    <property type="match status" value="1"/>
</dbReference>
<dbReference type="KEGG" id="emo:DM558_11420"/>
<comment type="function">
    <text evidence="3">The glycine cleavage system catalyzes the degradation of glycine. The H protein shuttles the methylamine group of glycine from the P protein to the T protein.</text>
</comment>
<keyword evidence="2 3" id="KW-0450">Lipoyl</keyword>
<dbReference type="GO" id="GO:0005829">
    <property type="term" value="C:cytosol"/>
    <property type="evidence" value="ECO:0007669"/>
    <property type="project" value="TreeGrafter"/>
</dbReference>
<dbReference type="PANTHER" id="PTHR11715:SF3">
    <property type="entry name" value="GLYCINE CLEAVAGE SYSTEM H PROTEIN-RELATED"/>
    <property type="match status" value="1"/>
</dbReference>
<dbReference type="InterPro" id="IPR000089">
    <property type="entry name" value="Biotin_lipoyl"/>
</dbReference>
<evidence type="ECO:0000256" key="4">
    <source>
        <dbReference type="PIRSR" id="PIRSR617453-50"/>
    </source>
</evidence>
<dbReference type="SUPFAM" id="SSF51230">
    <property type="entry name" value="Single hybrid motif"/>
    <property type="match status" value="1"/>
</dbReference>
<dbReference type="PANTHER" id="PTHR11715">
    <property type="entry name" value="GLYCINE CLEAVAGE SYSTEM H PROTEIN"/>
    <property type="match status" value="1"/>
</dbReference>
<dbReference type="Proteomes" id="UP000273143">
    <property type="component" value="Chromosome"/>
</dbReference>
<dbReference type="GO" id="GO:0019464">
    <property type="term" value="P:glycine decarboxylation via glycine cleavage system"/>
    <property type="evidence" value="ECO:0007669"/>
    <property type="project" value="UniProtKB-UniRule"/>
</dbReference>